<dbReference type="EMBL" id="JBHRZH010000037">
    <property type="protein sequence ID" value="MFC3765372.1"/>
    <property type="molecule type" value="Genomic_DNA"/>
</dbReference>
<name>A0ABV7YL79_9ACTN</name>
<evidence type="ECO:0000313" key="1">
    <source>
        <dbReference type="EMBL" id="MFC3765372.1"/>
    </source>
</evidence>
<accession>A0ABV7YL79</accession>
<evidence type="ECO:0000313" key="2">
    <source>
        <dbReference type="Proteomes" id="UP001595699"/>
    </source>
</evidence>
<protein>
    <submittedName>
        <fullName evidence="1">Uncharacterized protein</fullName>
    </submittedName>
</protein>
<dbReference type="RefSeq" id="WP_205121243.1">
    <property type="nucleotide sequence ID" value="NZ_JAFBCM010000001.1"/>
</dbReference>
<gene>
    <name evidence="1" type="ORF">ACFOUW_31370</name>
</gene>
<proteinExistence type="predicted"/>
<reference evidence="2" key="1">
    <citation type="journal article" date="2019" name="Int. J. Syst. Evol. Microbiol.">
        <title>The Global Catalogue of Microorganisms (GCM) 10K type strain sequencing project: providing services to taxonomists for standard genome sequencing and annotation.</title>
        <authorList>
            <consortium name="The Broad Institute Genomics Platform"/>
            <consortium name="The Broad Institute Genome Sequencing Center for Infectious Disease"/>
            <person name="Wu L."/>
            <person name="Ma J."/>
        </authorList>
    </citation>
    <scope>NUCLEOTIDE SEQUENCE [LARGE SCALE GENOMIC DNA]</scope>
    <source>
        <strain evidence="2">CGMCC 4.7241</strain>
    </source>
</reference>
<dbReference type="Proteomes" id="UP001595699">
    <property type="component" value="Unassembled WGS sequence"/>
</dbReference>
<dbReference type="InterPro" id="IPR008928">
    <property type="entry name" value="6-hairpin_glycosidase_sf"/>
</dbReference>
<comment type="caution">
    <text evidence="1">The sequence shown here is derived from an EMBL/GenBank/DDBJ whole genome shotgun (WGS) entry which is preliminary data.</text>
</comment>
<organism evidence="1 2">
    <name type="scientific">Tenggerimyces flavus</name>
    <dbReference type="NCBI Taxonomy" id="1708749"/>
    <lineage>
        <taxon>Bacteria</taxon>
        <taxon>Bacillati</taxon>
        <taxon>Actinomycetota</taxon>
        <taxon>Actinomycetes</taxon>
        <taxon>Propionibacteriales</taxon>
        <taxon>Nocardioidaceae</taxon>
        <taxon>Tenggerimyces</taxon>
    </lineage>
</organism>
<sequence>MPSGNPDHGTQTPDTLDLADYGRLAINGVLGSCDPDRGYENYFLTFFDVNPAYMIHFGSQVSGVLPKYVEAMPLLRAMTGSSQDNDIEKAMLDSVLQNTAEDGLIYDRASEDRPWNTGIGYGVTGWNEDYSNLAGDGRLLTGFLYYHQATGDDAWKEHARRTAERMLELAIVKDDYAYYPNVGLGNDFSYPRVSGWTHTDEPDREFEGSEGMTKFYLLQPVRGLARWYTATGDERFLDLSRRLVNFCLRPKFWGGLGDIEPLAGAEHGHFWGHYHGHAAAIRGLLDYAIAADDYRVKQFVRDSYEYARHHGIHRLGVFPASGSNTEGCTVADMVALAVKLTESGIGEYWEDVDQYVRNGLLAIQATDLDELKRVSEAGRERPPDAPWGGDGDMRFNGYGGVLAGQETTDRVLERAIGQFGHLDGARHLKPRLMHCCTGNGAQALYHAWEAITRRSGSTGEVNLWLNRRSPWLDVASWLPHVGRLSLQNKGLERIAVRIPAWAPLGSLRCTIDGQDARPDRVGDRVLFSGLSGNEQLTLEVAVGVERASYTLANLNQRAYGFGHGGAEEYDCEFKGNTVLSVGPDRVAPGGQDFGWYRLFQREHLRADDAPMKETPAYVHGQIVNW</sequence>
<dbReference type="SUPFAM" id="SSF48208">
    <property type="entry name" value="Six-hairpin glycosidases"/>
    <property type="match status" value="1"/>
</dbReference>
<keyword evidence="2" id="KW-1185">Reference proteome</keyword>